<comment type="caution">
    <text evidence="2">The sequence shown here is derived from an EMBL/GenBank/DDBJ whole genome shotgun (WGS) entry which is preliminary data.</text>
</comment>
<keyword evidence="3" id="KW-1185">Reference proteome</keyword>
<dbReference type="RefSeq" id="WP_406793891.1">
    <property type="nucleotide sequence ID" value="NZ_JBJHZX010000037.1"/>
</dbReference>
<proteinExistence type="predicted"/>
<evidence type="ECO:0000313" key="3">
    <source>
        <dbReference type="Proteomes" id="UP001623660"/>
    </source>
</evidence>
<name>A0ABW8SPU9_9CLOT</name>
<accession>A0ABW8SPU9</accession>
<feature type="domain" description="DZANK-type" evidence="1">
    <location>
        <begin position="13"/>
        <end position="60"/>
    </location>
</feature>
<dbReference type="InterPro" id="IPR025874">
    <property type="entry name" value="DZR"/>
</dbReference>
<evidence type="ECO:0000259" key="1">
    <source>
        <dbReference type="Pfam" id="PF12773"/>
    </source>
</evidence>
<dbReference type="Proteomes" id="UP001623660">
    <property type="component" value="Unassembled WGS sequence"/>
</dbReference>
<gene>
    <name evidence="2" type="ORF">ACJDU8_19785</name>
</gene>
<organism evidence="2 3">
    <name type="scientific">Candidatus Clostridium eludens</name>
    <dbReference type="NCBI Taxonomy" id="3381663"/>
    <lineage>
        <taxon>Bacteria</taxon>
        <taxon>Bacillati</taxon>
        <taxon>Bacillota</taxon>
        <taxon>Clostridia</taxon>
        <taxon>Eubacteriales</taxon>
        <taxon>Clostridiaceae</taxon>
        <taxon>Clostridium</taxon>
    </lineage>
</organism>
<dbReference type="Pfam" id="PF12773">
    <property type="entry name" value="DZR"/>
    <property type="match status" value="1"/>
</dbReference>
<protein>
    <submittedName>
        <fullName evidence="2">Double zinc ribbon domain-containing protein</fullName>
    </submittedName>
</protein>
<evidence type="ECO:0000313" key="2">
    <source>
        <dbReference type="EMBL" id="MFL0197788.1"/>
    </source>
</evidence>
<reference evidence="2 3" key="1">
    <citation type="submission" date="2024-11" db="EMBL/GenBank/DDBJ databases">
        <authorList>
            <person name="Heng Y.C."/>
            <person name="Lim A.C.H."/>
            <person name="Lee J.K.Y."/>
            <person name="Kittelmann S."/>
        </authorList>
    </citation>
    <scope>NUCLEOTIDE SEQUENCE [LARGE SCALE GENOMIC DNA]</scope>
    <source>
        <strain evidence="2 3">WILCCON 0269</strain>
    </source>
</reference>
<sequence>MIYKSKYSTVFKCPHCGMENKMPCNFCAKCGKKLMEDRCLHCWRSSKKVVRSTAKSCDECSVNKFSPKGLYK</sequence>
<dbReference type="EMBL" id="JBJHZX010000037">
    <property type="protein sequence ID" value="MFL0197788.1"/>
    <property type="molecule type" value="Genomic_DNA"/>
</dbReference>